<organism evidence="1 2">
    <name type="scientific">Salinicoccus roseus</name>
    <dbReference type="NCBI Taxonomy" id="45670"/>
    <lineage>
        <taxon>Bacteria</taxon>
        <taxon>Bacillati</taxon>
        <taxon>Bacillota</taxon>
        <taxon>Bacilli</taxon>
        <taxon>Bacillales</taxon>
        <taxon>Staphylococcaceae</taxon>
        <taxon>Salinicoccus</taxon>
    </lineage>
</organism>
<proteinExistence type="predicted"/>
<gene>
    <name evidence="1" type="ORF">F7P68_0004810</name>
</gene>
<accession>A0ABT4YG98</accession>
<dbReference type="RefSeq" id="WP_156964948.1">
    <property type="nucleotide sequence ID" value="NZ_JABEVU030000001.1"/>
</dbReference>
<dbReference type="EMBL" id="JABEVU030000001">
    <property type="protein sequence ID" value="MDB0579844.1"/>
    <property type="molecule type" value="Genomic_DNA"/>
</dbReference>
<keyword evidence="2" id="KW-1185">Reference proteome</keyword>
<name>A0ABT4YG98_9STAP</name>
<protein>
    <submittedName>
        <fullName evidence="1">Uncharacterized protein</fullName>
    </submittedName>
</protein>
<dbReference type="GeneID" id="77846503"/>
<dbReference type="Proteomes" id="UP000527860">
    <property type="component" value="Unassembled WGS sequence"/>
</dbReference>
<evidence type="ECO:0000313" key="1">
    <source>
        <dbReference type="EMBL" id="MDB0579844.1"/>
    </source>
</evidence>
<reference evidence="1" key="1">
    <citation type="submission" date="2020-04" db="EMBL/GenBank/DDBJ databases">
        <authorList>
            <person name="Tanveer F."/>
            <person name="Xie Y."/>
            <person name="Shinwari Z.K."/>
        </authorList>
    </citation>
    <scope>NUCLEOTIDE SEQUENCE</scope>
    <source>
        <strain evidence="1">MOSEL-ME25</strain>
    </source>
</reference>
<reference evidence="1" key="2">
    <citation type="submission" date="2022-12" db="EMBL/GenBank/DDBJ databases">
        <title>Genome analysis and biological profiling of marine Salinicoccus roseus MOSEL-ME25.</title>
        <authorList>
            <person name="Mirza F.T."/>
            <person name="Xie Y."/>
            <person name="Shinwari Z.K."/>
        </authorList>
    </citation>
    <scope>NUCLEOTIDE SEQUENCE</scope>
    <source>
        <strain evidence="1">MOSEL-ME25</strain>
    </source>
</reference>
<sequence length="53" mass="6170">MRCGTECFIVTFEKDGVLYTKEAKARSHIEARRMVSSKYGPDSRVKKIVKKYK</sequence>
<comment type="caution">
    <text evidence="1">The sequence shown here is derived from an EMBL/GenBank/DDBJ whole genome shotgun (WGS) entry which is preliminary data.</text>
</comment>
<evidence type="ECO:0000313" key="2">
    <source>
        <dbReference type="Proteomes" id="UP000527860"/>
    </source>
</evidence>